<dbReference type="EMBL" id="KZ613745">
    <property type="protein sequence ID" value="PMD65810.1"/>
    <property type="molecule type" value="Genomic_DNA"/>
</dbReference>
<dbReference type="RefSeq" id="XP_024742714.1">
    <property type="nucleotide sequence ID" value="XM_024870615.1"/>
</dbReference>
<dbReference type="AlphaFoldDB" id="A0A2J6TS14"/>
<proteinExistence type="predicted"/>
<evidence type="ECO:0000313" key="1">
    <source>
        <dbReference type="EMBL" id="PMD65810.1"/>
    </source>
</evidence>
<protein>
    <submittedName>
        <fullName evidence="1">Uncharacterized protein</fullName>
    </submittedName>
</protein>
<reference evidence="1 2" key="1">
    <citation type="submission" date="2016-04" db="EMBL/GenBank/DDBJ databases">
        <title>A degradative enzymes factory behind the ericoid mycorrhizal symbiosis.</title>
        <authorList>
            <consortium name="DOE Joint Genome Institute"/>
            <person name="Martino E."/>
            <person name="Morin E."/>
            <person name="Grelet G."/>
            <person name="Kuo A."/>
            <person name="Kohler A."/>
            <person name="Daghino S."/>
            <person name="Barry K."/>
            <person name="Choi C."/>
            <person name="Cichocki N."/>
            <person name="Clum A."/>
            <person name="Copeland A."/>
            <person name="Hainaut M."/>
            <person name="Haridas S."/>
            <person name="Labutti K."/>
            <person name="Lindquist E."/>
            <person name="Lipzen A."/>
            <person name="Khouja H.-R."/>
            <person name="Murat C."/>
            <person name="Ohm R."/>
            <person name="Olson A."/>
            <person name="Spatafora J."/>
            <person name="Veneault-Fourrey C."/>
            <person name="Henrissat B."/>
            <person name="Grigoriev I."/>
            <person name="Martin F."/>
            <person name="Perotto S."/>
        </authorList>
    </citation>
    <scope>NUCLEOTIDE SEQUENCE [LARGE SCALE GENOMIC DNA]</scope>
    <source>
        <strain evidence="1 2">E</strain>
    </source>
</reference>
<sequence length="274" mass="29667">MICVVSTDVARYQKPRTTRKHTKRAFDPCSPNSQPPGIGVAHTVCRCELFSACGQTMLACSGAVVQCCRGHLRETQTAFQARMSDFPGCMLVLIQNASRKERGLLCSNTLHGQGQFGGSSILAQGASTPLQGGGSYALAATTAAAAANHRVASGPHRTDLTAFVEGQGRDQDQDQDHDQLTSTPPLMTLRPTIRLHSRTTYFAALVALEGQRVSMIEIGSRRPASVQISSLPSPTFSLSSTLNLILNGLGPRSLLSMFYSSISRRDFLWLWLWL</sequence>
<dbReference type="GeneID" id="36578697"/>
<name>A0A2J6TS14_9HELO</name>
<evidence type="ECO:0000313" key="2">
    <source>
        <dbReference type="Proteomes" id="UP000235371"/>
    </source>
</evidence>
<accession>A0A2J6TS14</accession>
<organism evidence="1 2">
    <name type="scientific">Hyaloscypha bicolor E</name>
    <dbReference type="NCBI Taxonomy" id="1095630"/>
    <lineage>
        <taxon>Eukaryota</taxon>
        <taxon>Fungi</taxon>
        <taxon>Dikarya</taxon>
        <taxon>Ascomycota</taxon>
        <taxon>Pezizomycotina</taxon>
        <taxon>Leotiomycetes</taxon>
        <taxon>Helotiales</taxon>
        <taxon>Hyaloscyphaceae</taxon>
        <taxon>Hyaloscypha</taxon>
        <taxon>Hyaloscypha bicolor</taxon>
    </lineage>
</organism>
<gene>
    <name evidence="1" type="ORF">K444DRAFT_153490</name>
</gene>
<keyword evidence="2" id="KW-1185">Reference proteome</keyword>
<dbReference type="Proteomes" id="UP000235371">
    <property type="component" value="Unassembled WGS sequence"/>
</dbReference>
<dbReference type="InParanoid" id="A0A2J6TS14"/>